<gene>
    <name evidence="2" type="ORF">EVAR_88025_1</name>
</gene>
<accession>A0A4C1VFJ6</accession>
<dbReference type="Proteomes" id="UP000299102">
    <property type="component" value="Unassembled WGS sequence"/>
</dbReference>
<dbReference type="EMBL" id="BGZK01000318">
    <property type="protein sequence ID" value="GBP36445.1"/>
    <property type="molecule type" value="Genomic_DNA"/>
</dbReference>
<evidence type="ECO:0000313" key="3">
    <source>
        <dbReference type="Proteomes" id="UP000299102"/>
    </source>
</evidence>
<evidence type="ECO:0000256" key="1">
    <source>
        <dbReference type="SAM" id="MobiDB-lite"/>
    </source>
</evidence>
<keyword evidence="3" id="KW-1185">Reference proteome</keyword>
<organism evidence="2 3">
    <name type="scientific">Eumeta variegata</name>
    <name type="common">Bagworm moth</name>
    <name type="synonym">Eumeta japonica</name>
    <dbReference type="NCBI Taxonomy" id="151549"/>
    <lineage>
        <taxon>Eukaryota</taxon>
        <taxon>Metazoa</taxon>
        <taxon>Ecdysozoa</taxon>
        <taxon>Arthropoda</taxon>
        <taxon>Hexapoda</taxon>
        <taxon>Insecta</taxon>
        <taxon>Pterygota</taxon>
        <taxon>Neoptera</taxon>
        <taxon>Endopterygota</taxon>
        <taxon>Lepidoptera</taxon>
        <taxon>Glossata</taxon>
        <taxon>Ditrysia</taxon>
        <taxon>Tineoidea</taxon>
        <taxon>Psychidae</taxon>
        <taxon>Oiketicinae</taxon>
        <taxon>Eumeta</taxon>
    </lineage>
</organism>
<proteinExistence type="predicted"/>
<evidence type="ECO:0000313" key="2">
    <source>
        <dbReference type="EMBL" id="GBP36445.1"/>
    </source>
</evidence>
<name>A0A4C1VFJ6_EUMVA</name>
<reference evidence="2 3" key="1">
    <citation type="journal article" date="2019" name="Commun. Biol.">
        <title>The bagworm genome reveals a unique fibroin gene that provides high tensile strength.</title>
        <authorList>
            <person name="Kono N."/>
            <person name="Nakamura H."/>
            <person name="Ohtoshi R."/>
            <person name="Tomita M."/>
            <person name="Numata K."/>
            <person name="Arakawa K."/>
        </authorList>
    </citation>
    <scope>NUCLEOTIDE SEQUENCE [LARGE SCALE GENOMIC DNA]</scope>
</reference>
<sequence>MVPNKQAGEKKEGSGSFKPAHCNVRGQFRDFVLSTLRRSLVFKLSPQGSNYPSSLCSKDMHVPWPERLAVIPDILNRLVDRRQVGDYDSFTERGRTTHVSADGACHALWTTPEGSRLGMGCRREPSRVGSRSSHPAGSGLRRPGGAINCRCKSVRWIKQYVPWPTDIVVGAADSQPPLEEAHWDVIPRCRKIASMRPSCILIRWGVRGPYVELNYGRTNVHP</sequence>
<comment type="caution">
    <text evidence="2">The sequence shown here is derived from an EMBL/GenBank/DDBJ whole genome shotgun (WGS) entry which is preliminary data.</text>
</comment>
<dbReference type="AlphaFoldDB" id="A0A4C1VFJ6"/>
<feature type="region of interest" description="Disordered" evidence="1">
    <location>
        <begin position="122"/>
        <end position="141"/>
    </location>
</feature>
<protein>
    <submittedName>
        <fullName evidence="2">Uncharacterized protein</fullName>
    </submittedName>
</protein>